<feature type="region of interest" description="Disordered" evidence="3">
    <location>
        <begin position="368"/>
        <end position="396"/>
    </location>
</feature>
<dbReference type="Gene3D" id="3.20.20.70">
    <property type="entry name" value="Aldolase class I"/>
    <property type="match status" value="1"/>
</dbReference>
<feature type="domain" description="FMN hydroxy acid dehydrogenase" evidence="5">
    <location>
        <begin position="199"/>
        <end position="555"/>
    </location>
</feature>
<accession>A0AAW0YU36</accession>
<evidence type="ECO:0000256" key="1">
    <source>
        <dbReference type="ARBA" id="ARBA00001917"/>
    </source>
</evidence>
<dbReference type="GO" id="GO:0006089">
    <property type="term" value="P:lactate metabolic process"/>
    <property type="evidence" value="ECO:0007669"/>
    <property type="project" value="TreeGrafter"/>
</dbReference>
<dbReference type="GO" id="GO:0004460">
    <property type="term" value="F:L-lactate dehydrogenase (cytochrome) activity"/>
    <property type="evidence" value="ECO:0007669"/>
    <property type="project" value="TreeGrafter"/>
</dbReference>
<dbReference type="Pfam" id="PF00173">
    <property type="entry name" value="Cyt-b5"/>
    <property type="match status" value="1"/>
</dbReference>
<comment type="caution">
    <text evidence="6">The sequence shown here is derived from an EMBL/GenBank/DDBJ whole genome shotgun (WGS) entry which is preliminary data.</text>
</comment>
<dbReference type="Pfam" id="PF01070">
    <property type="entry name" value="FMN_dh"/>
    <property type="match status" value="1"/>
</dbReference>
<dbReference type="GeneID" id="92183638"/>
<evidence type="ECO:0000259" key="4">
    <source>
        <dbReference type="PROSITE" id="PS50255"/>
    </source>
</evidence>
<dbReference type="InterPro" id="IPR037396">
    <property type="entry name" value="FMN_HAD"/>
</dbReference>
<keyword evidence="7" id="KW-1185">Reference proteome</keyword>
<dbReference type="SMART" id="SM01117">
    <property type="entry name" value="Cyt-b5"/>
    <property type="match status" value="1"/>
</dbReference>
<comment type="cofactor">
    <cofactor evidence="1">
        <name>FMN</name>
        <dbReference type="ChEBI" id="CHEBI:58210"/>
    </cofactor>
</comment>
<feature type="compositionally biased region" description="Basic and acidic residues" evidence="3">
    <location>
        <begin position="368"/>
        <end position="385"/>
    </location>
</feature>
<dbReference type="Proteomes" id="UP001388673">
    <property type="component" value="Unassembled WGS sequence"/>
</dbReference>
<keyword evidence="2" id="KW-0560">Oxidoreductase</keyword>
<dbReference type="KEGG" id="kne:92183638"/>
<dbReference type="PROSITE" id="PS00557">
    <property type="entry name" value="FMN_HYDROXY_ACID_DH_1"/>
    <property type="match status" value="1"/>
</dbReference>
<sequence>MSSRKVAAFGRSIRLSIARDGLSLSPRSPVGKARCKSISSSQSVKVGRNGNSLVAGSIAAASLATVLSLTQWPTIHAESEVSRKTHEDRSPSSTKGGRISAEELGQHKTLESLWVAVDGDVWDVTDFVSQHPGGTEILLQHAGKDVTRLFKAIHPDHTIEKNLVSDQHVGRLDDSAIKEFASAQNEEEERIQKAREALFGVDSVVSLNDFERYAKDLLPAVAWYYYSTGADGEHSLFDNADAYNRVHFRPRVMRDVTRVDMSTKILGVESALPMYVSPTARNGLGQPLGEVAVTRGAGAAGILQVLSHYASRSLEDVMKETKEGQKVGWQIYTSTDREKSAKQIREAYELGAQSIWVTVDTAILGKRERERRATAEREPAAHDKPLTPPLPKNSAAHDAGLTWKDIKWIKSLAPGLPVVVKGVGAWEDVVLAQQHGADAVVLSNHGGRQLDYANPPLKTLHDLNIHSPSSIHQPNFQIFVDGGIRHGTDILKALCLGADAVGLGRPFIYAATGWGSDGVQKAVMILKEEMEIGMILLGVNKLEELGPQYLDTSKL</sequence>
<evidence type="ECO:0000259" key="5">
    <source>
        <dbReference type="PROSITE" id="PS51349"/>
    </source>
</evidence>
<dbReference type="PANTHER" id="PTHR10578">
    <property type="entry name" value="S -2-HYDROXY-ACID OXIDASE-RELATED"/>
    <property type="match status" value="1"/>
</dbReference>
<dbReference type="PROSITE" id="PS51349">
    <property type="entry name" value="FMN_HYDROXY_ACID_DH_2"/>
    <property type="match status" value="1"/>
</dbReference>
<feature type="compositionally biased region" description="Basic and acidic residues" evidence="3">
    <location>
        <begin position="78"/>
        <end position="90"/>
    </location>
</feature>
<reference evidence="6 7" key="1">
    <citation type="journal article" date="2024" name="bioRxiv">
        <title>Comparative genomics of Cryptococcus and Kwoniella reveals pathogenesis evolution and contrasting karyotype dynamics via intercentromeric recombination or chromosome fusion.</title>
        <authorList>
            <person name="Coelho M.A."/>
            <person name="David-Palma M."/>
            <person name="Shea T."/>
            <person name="Bowers K."/>
            <person name="McGinley-Smith S."/>
            <person name="Mohammad A.W."/>
            <person name="Gnirke A."/>
            <person name="Yurkov A.M."/>
            <person name="Nowrousian M."/>
            <person name="Sun S."/>
            <person name="Cuomo C.A."/>
            <person name="Heitman J."/>
        </authorList>
    </citation>
    <scope>NUCLEOTIDE SEQUENCE [LARGE SCALE GENOMIC DNA]</scope>
    <source>
        <strain evidence="6 7">CBS 13917</strain>
    </source>
</reference>
<dbReference type="PROSITE" id="PS50255">
    <property type="entry name" value="CYTOCHROME_B5_2"/>
    <property type="match status" value="1"/>
</dbReference>
<dbReference type="RefSeq" id="XP_066799757.1">
    <property type="nucleotide sequence ID" value="XM_066949463.1"/>
</dbReference>
<dbReference type="InterPro" id="IPR000262">
    <property type="entry name" value="FMN-dep_DH"/>
</dbReference>
<dbReference type="InterPro" id="IPR008259">
    <property type="entry name" value="FMN_hydac_DH_AS"/>
</dbReference>
<evidence type="ECO:0008006" key="8">
    <source>
        <dbReference type="Google" id="ProtNLM"/>
    </source>
</evidence>
<evidence type="ECO:0000256" key="2">
    <source>
        <dbReference type="ARBA" id="ARBA00023002"/>
    </source>
</evidence>
<feature type="region of interest" description="Disordered" evidence="3">
    <location>
        <begin position="78"/>
        <end position="102"/>
    </location>
</feature>
<dbReference type="SUPFAM" id="SSF51395">
    <property type="entry name" value="FMN-linked oxidoreductases"/>
    <property type="match status" value="1"/>
</dbReference>
<evidence type="ECO:0000313" key="7">
    <source>
        <dbReference type="Proteomes" id="UP001388673"/>
    </source>
</evidence>
<evidence type="ECO:0000313" key="6">
    <source>
        <dbReference type="EMBL" id="KAK8844533.1"/>
    </source>
</evidence>
<dbReference type="InterPro" id="IPR001199">
    <property type="entry name" value="Cyt_B5-like_heme/steroid-bd"/>
</dbReference>
<evidence type="ECO:0000256" key="3">
    <source>
        <dbReference type="SAM" id="MobiDB-lite"/>
    </source>
</evidence>
<dbReference type="PANTHER" id="PTHR10578:SF101">
    <property type="entry name" value="L-LACTATE DEHYDROGENASE (CYTOCHROME B2)"/>
    <property type="match status" value="1"/>
</dbReference>
<dbReference type="InterPro" id="IPR013785">
    <property type="entry name" value="Aldolase_TIM"/>
</dbReference>
<gene>
    <name evidence="6" type="ORF">IAR55_006380</name>
</gene>
<protein>
    <recommendedName>
        <fullName evidence="8">L-mandelate dehydrogenase</fullName>
    </recommendedName>
</protein>
<organism evidence="6 7">
    <name type="scientific">Kwoniella newhampshirensis</name>
    <dbReference type="NCBI Taxonomy" id="1651941"/>
    <lineage>
        <taxon>Eukaryota</taxon>
        <taxon>Fungi</taxon>
        <taxon>Dikarya</taxon>
        <taxon>Basidiomycota</taxon>
        <taxon>Agaricomycotina</taxon>
        <taxon>Tremellomycetes</taxon>
        <taxon>Tremellales</taxon>
        <taxon>Cryptococcaceae</taxon>
        <taxon>Kwoniella</taxon>
    </lineage>
</organism>
<dbReference type="Gene3D" id="3.10.120.10">
    <property type="entry name" value="Cytochrome b5-like heme/steroid binding domain"/>
    <property type="match status" value="1"/>
</dbReference>
<feature type="domain" description="Cytochrome b5 heme-binding" evidence="4">
    <location>
        <begin position="96"/>
        <end position="173"/>
    </location>
</feature>
<name>A0AAW0YU36_9TREE</name>
<dbReference type="EMBL" id="JBCAWK010000013">
    <property type="protein sequence ID" value="KAK8844533.1"/>
    <property type="molecule type" value="Genomic_DNA"/>
</dbReference>
<proteinExistence type="predicted"/>
<dbReference type="SUPFAM" id="SSF55856">
    <property type="entry name" value="Cytochrome b5-like heme/steroid binding domain"/>
    <property type="match status" value="1"/>
</dbReference>
<dbReference type="AlphaFoldDB" id="A0AAW0YU36"/>
<dbReference type="InterPro" id="IPR036400">
    <property type="entry name" value="Cyt_B5-like_heme/steroid_sf"/>
</dbReference>
<dbReference type="PRINTS" id="PR00363">
    <property type="entry name" value="CYTOCHROMEB5"/>
</dbReference>